<dbReference type="NCBIfam" id="TIGR01965">
    <property type="entry name" value="VCBS_repeat"/>
    <property type="match status" value="23"/>
</dbReference>
<keyword evidence="3" id="KW-1185">Reference proteome</keyword>
<sequence length="4465" mass="464826">MKSLKRLFGRKSTRKVTRRFPFRISRPIGYASHVERLEDRTLLASNILASLESSVNQPNDTTELLLNIGPGSSPTLGFEVHATAGSAFNPAAIQIINTSTNAVIPLNLAENDHAGTSNSLTLATLAPGEYSLLVHGQTAATGGFIVDVFLPGDTDGNGSVNDTEYQHALAASYQQMFGYNHYTTQFLIQQMGLNPNTNFYSQELDGDMDGDIDNYDLQMMNSNRNIPPIHLELIGDQDAPAVVAGLQLDSGVSNSDGITNDLTIVGTVTDESLITQFKVSLDGGGFVDIFGQLTGGASGGSFTLTRGWLETNLNGGGSLEGGTHTLHFMTVDEHDNVSAAGVFNVNFELDTIAPATASGISDQNLGEDFTTVNLGALSTYFNQNGGTPLSFHVDSITDAIVNVDFSTGDLILNSVLNANGSTDIVIQAIDLAGNAVLSNTFTVAVNAVNDPPVAVNGDATASEDILKSFPAPGVLDFVTDVENDTLTVTEVNGSAGNVAIPVTIGAGGELNVAADGSFTFDPKGSYEYLAAGETDTETFTYTVSDGNGGTDTATVTITIQGANDAPVVSAAVTTTVSEDDANFNLDLLTSASDVDNGAVLDVDTLVNTLGDDGGISVNANGTSLDVDLSYYQYLSGSDTEVITYTYNVIDGLGGSVAQTVTITINGQNDDPTVSDPVATTVSEDDANFNLDLLTNASDVDNGASLDVSNITYQSGDDSGVNVNGTSLDVDLSFYQDLDAGDTEVITYTYNVIDGLGGSVAQTVTITINGQNDAPTVSAAVASVVSEDDANFNLDLLTNASDVDDSASLDVSNITYQSGDNSGVTVNANGTSLDVDLSFYQYLDAGDTEVITYTYNVIDGLGGSVAQTVTITINGQNDDPSVSATVTSEVSEDDANFNLNLLTNASDVDDSASLDVDSLSHQSGDNSGVTVNVNGTSLDVDLSFYQDLDAGDTEVITYTYNVIDGLGGSVAQTVTITINGQNDAPTVSDPVATTVSEDDANFNLDLLTNASDVDDSASLDVDSLSHQSGDNSGVTVNANGTSLDVDLSFYQDLDAGDTEVITYTYNVIDGLGGSVAQTVTITINGQNDDPSVSATVTSEVSEDDANFNLDLLTNASDVDDSASLDVGSLSLQSGDDSGVSLNADGTSLDVDLSFYQDLDAGDTEVITYTYNVIDGLGGSAAQTVTITINGQNDHPTVSATVASEVSEDDANFNLNLLTNASDVDDSASLDVDNLSYQSGDNSGVTVNANGTSLDVDLSFYQDLDAGDTEVITYTYNVIDGLGGSVAQTVTITINGQNDDPTISAAVATTVSEDDVNFNLDLLTNASDVDDSASLDVDNLSYQSGDNSGVSLNADGTSLDVDLSFYQDLDAGDTEVIIYTYNVIDGLGGSVAQTVTITINGQNDHPTVSATVASEVSEDDADFNLNLLTNASDVDASASLDVSDIAYQSGDNSGVTVNANGTSLDVDLSFYQDLDAGDTEVITYTYNVIDGLGGSVAQTVTITINGQNDDPTISAAVATTVSEDDANFNLDLLTNASDVDDSAVLDVSSLVNTLGDDGGVSVNANGTSLDVDLSYYQYLSGSDTEVITYTYNVIDGLGGSVAQSVTITINGQNDDPIAVDDTVNVNKSNIYNGDVLADNGGGVDSDPDQLTTLTVTDILNPADDNSLGSIGAEVTLSSGAKLTMNGVGTFSYDPSSHVDIGDVVGTATITDSFKYTISDGDGGSSTALVTIIISANQPPVTTVDMFATDEDTGLTNLDVLSNDSDPDGDDLTLDVTGLSGAFSTQGAAISLNPDNTVNYDPSGLLDHLSEGQVVVDTFTYTVVDVKGGVSVGTVQVTLTGRNDAPTISAAVASTVSEDDANFNLDLLANASDVDDSASLDVGSLSLQSGDDGGVSLNADGTSLDVDLSYYQYLAGGTSEVINYTYNVIDGLGGSVAQTVTITINGQNDDPTVSAAIISTVTEDDASYNLNLLTNASDVDLNSILLVSGLTLDSNGDDRGVTFTLNSFNIDPSAYNYLAAGESEVLIYSYVVSDGLGGSTAQTATITITGVNDDPTVSDAVSTEVSEDDADFNLDLLTNASDVDNGASLDVSDIAYQSGDNSGVSVNADGTSLDVDLSFYQYLDAGDTEVITYTYNVIDGLGGSVAQTVMITINGQNDDPTISDPVATTVSEDDTDFNLDLLTNASDVDDSASLDVDNLSYQSGDNSGVSLNADGTSLDVDLSFYQDLDAGDTEVITYTYNVIDGLGGSVAQTVTITINGQNDDPTISDPVATTVSEDDTDFNLNLLTNASDVDDGAVLDVSNIAYQSGDNSGVTVNVNGTSLDVDLSFYQDLDAGDTEVITYTYNVIDGLGGSVAQTVTITINGQNDAPTISAAVATTVSEDDANFNLDLLTNASDVDDSASLDVGSLSLQSGDNSGVSVNADGTSLDVDLSFYQYLDAGDTEVITYTYNVIDGLGGSVAQTVMITINGQNDDPTISAAVTSTVSEDVVNFNLNLLTNASDVDDSASLDVDNLSHQSGDNSGVTVNGNGTSLDVDLSFYQDLDAGDTEVITYTYNVIDGLGGSVAQTVTITINGQNDDPTVSAVVSTEVSEDDANFNLDLLTNASDVDDSASLDVDNLSYQSGDNSGVTVNANGTSLDVDLSFYQDLDAGDTEVITYTYNVIDGLGGSVAQTVTITINGQNDDPTISAAVTSTVSEDVVNFNLDLLTNASDVDASAVLDVDSLTNTTGNIAGVSLNADGTSLDVDLSFYQDLDAGDTEVITYTYNVIDGLGGSVAQTVTITINGQNDHPTVSATVASEVSEDDANFNLDLLTNASDVDDSASLDVSDIAYQSGDNSGVTVNANGTSLDVDLSFYQDLDAGDTEVITYTYNVIDGLGGSVAQTVTITINGQNDDPTISAAVATTVSEDDANFNLDLLTNASDVDDSAVLDVSSLVNTLGDDGGVSVNANGTSLDVDLSYYQYLSGSDTEVITYTYNVIDGLGGSVAQSVTITINGQNDAPVVTDELDDISRDGLTPETIDLDLHFSEPDAGDSLTYTVEAHVLGDNPGDALPADFWANVAVAGSDLNITYTDYSSEQVRLPLVITVTAHSDDGASSDETSTFTLTPVPQATLDIRLIARDVESSGRDFTSFRSEADLAAIIAGGKGGARFQLTNGLQDLTYSISGLTDYNNANAGDGPIVDIQSDLVAVRIVDTTNSNITLFTLYHQTNSDDNPTVDFSAGTMTGVWASDDSTPFTSAILDKLYNGDLAVQVEITGLGKPKLSGKNILVSPEVDDVSNLPSSITQVVQDNYYVVEIWMSDMLAQVLASQTTETSNVSSVVLDMLWDVADASLIGYDFTIASSAFGFLAGVDNADFSGGVLGNINATTVLPGLITNGYGRIGYATFLADGAADSVDFTIDTTDLISGADGVTRGGNIDFSQISITNTSVDQVAPSEFFVQTDLSNLTVSGTITVDGQEINLLPQSAGLNSTSISGRLDVVFDDINDPGTIQIVDSYIEVNPTGDARPDRDQSEDYNILDLADFGLVGDQLIPNVFGPYSGELSLAIRDAVAQVLSSQQAIDGSGNFDISEDWVLENGQLDSLIALKNTLAAGLDDTVVDSNSESTFDETMSFFTPLDGVPGGLASWSQAKLTEVSTGVFELLIPISRRVEFTTEDGYDIVLNLVGTATARFDVNQNDTDEAGDTITTAVDTELTSGTPGTKVYQGIIGNNGSLGDPNQDVDMFEVQLNVGDTVTVDVDADMFKSGLDSMLRLFDATGTPILTDLVDQFGNPAGDIDGVVDDSDDVPNEFIFNSGSLDSYFSFTATTAGTYYIGLTAFANYDYDATTGVGSGSADPSDTGSYDLTITVENGGAPLHGTQSIVVDAPLEDGTAVDLVVVRNQTELGSNGHTLALPASDTWIDEWSSFWVEVYVETADARSITAAVADLNYNTSFFTATAIEFGSAFAATGEAVIDDATGVVTGLSGIANGDKTGYGKKALLARVKFESLAQDDVSIDFEDKFIGPHALGLSLSNVSVSLFNDTETSLVIGDAPDTDLWAIAYDVNDDDTINYRDLIILASVYGENVLDTNSPYVWALDADKSGTVNYKDLNFFASNYGVHKGGDKDVVYPSNFLQRWYGKTTDITGDSSVDQVMDEALAIWQDALGLEEAPDIQLVITNLGGTQLGEGQITGVDSEGRPVSGIVTLDDDAAGLGWYSGLDSTVFSSSELEGGVAYTADANSDAAGHYDLLTVLLHEIGHVLGFTKTYAPFESFVQAGVGETLTFVGSGFEATLTDDGLHLDDTVHAGDVMNATLDPGVRKLPSILDALILQSAHEAAASGSFEILVGVNAPLMANLPLVAEPSVTPVTENENSLVTVIAPLDDLSPVVFDVTSSLQAGDEPVQHAWNQVINNLLQSQGLDQSDLDLTVLEGLSEELSNDLRFNGLSIVAGEKIDLSDLVDLESGDLDLAGLSEEIDADFDDVFSDWAGPIL</sequence>
<reference evidence="2 3" key="1">
    <citation type="submission" date="2019-08" db="EMBL/GenBank/DDBJ databases">
        <title>Deep-cultivation of Planctomycetes and their phenomic and genomic characterization uncovers novel biology.</title>
        <authorList>
            <person name="Wiegand S."/>
            <person name="Jogler M."/>
            <person name="Boedeker C."/>
            <person name="Pinto D."/>
            <person name="Vollmers J."/>
            <person name="Rivas-Marin E."/>
            <person name="Kohn T."/>
            <person name="Peeters S.H."/>
            <person name="Heuer A."/>
            <person name="Rast P."/>
            <person name="Oberbeckmann S."/>
            <person name="Bunk B."/>
            <person name="Jeske O."/>
            <person name="Meyerdierks A."/>
            <person name="Storesund J.E."/>
            <person name="Kallscheuer N."/>
            <person name="Luecker S."/>
            <person name="Lage O.M."/>
            <person name="Pohl T."/>
            <person name="Merkel B.J."/>
            <person name="Hornburger P."/>
            <person name="Mueller R.-W."/>
            <person name="Bruemmer F."/>
            <person name="Labrenz M."/>
            <person name="Spormann A.M."/>
            <person name="Op den Camp H."/>
            <person name="Overmann J."/>
            <person name="Amann R."/>
            <person name="Jetten M.S.M."/>
            <person name="Mascher T."/>
            <person name="Medema M.H."/>
            <person name="Devos D.P."/>
            <person name="Kaster A.-K."/>
            <person name="Ovreas L."/>
            <person name="Rohde M."/>
            <person name="Galperin M.Y."/>
            <person name="Jogler C."/>
        </authorList>
    </citation>
    <scope>NUCLEOTIDE SEQUENCE [LARGE SCALE GENOMIC DNA]</scope>
    <source>
        <strain evidence="2 3">DSM 8797</strain>
    </source>
</reference>
<dbReference type="InterPro" id="IPR036439">
    <property type="entry name" value="Dockerin_dom_sf"/>
</dbReference>
<feature type="domain" description="RapA2 cadherin-like" evidence="1">
    <location>
        <begin position="2144"/>
        <end position="2213"/>
    </location>
</feature>
<proteinExistence type="predicted"/>
<feature type="domain" description="RapA2 cadherin-like" evidence="1">
    <location>
        <begin position="2354"/>
        <end position="2423"/>
    </location>
</feature>
<name>A0ABX5YQN3_9PLAN</name>
<feature type="domain" description="RapA2 cadherin-like" evidence="1">
    <location>
        <begin position="1391"/>
        <end position="1460"/>
    </location>
</feature>
<dbReference type="RefSeq" id="WP_149303106.1">
    <property type="nucleotide sequence ID" value="NZ_CP042910.1"/>
</dbReference>
<feature type="domain" description="RapA2 cadherin-like" evidence="1">
    <location>
        <begin position="1076"/>
        <end position="1145"/>
    </location>
</feature>
<gene>
    <name evidence="2" type="ORF">GmarT_39540</name>
</gene>
<dbReference type="InterPro" id="IPR010221">
    <property type="entry name" value="VCBS_dom"/>
</dbReference>
<feature type="domain" description="RapA2 cadherin-like" evidence="1">
    <location>
        <begin position="1181"/>
        <end position="1250"/>
    </location>
</feature>
<feature type="domain" description="RapA2 cadherin-like" evidence="1">
    <location>
        <begin position="2039"/>
        <end position="2108"/>
    </location>
</feature>
<evidence type="ECO:0000259" key="1">
    <source>
        <dbReference type="Pfam" id="PF17803"/>
    </source>
</evidence>
<feature type="domain" description="RapA2 cadherin-like" evidence="1">
    <location>
        <begin position="2459"/>
        <end position="2528"/>
    </location>
</feature>
<feature type="domain" description="RapA2 cadherin-like" evidence="1">
    <location>
        <begin position="1286"/>
        <end position="1355"/>
    </location>
</feature>
<dbReference type="PROSITE" id="PS00018">
    <property type="entry name" value="EF_HAND_1"/>
    <property type="match status" value="4"/>
</dbReference>
<feature type="domain" description="RapA2 cadherin-like" evidence="1">
    <location>
        <begin position="2774"/>
        <end position="2843"/>
    </location>
</feature>
<organism evidence="2 3">
    <name type="scientific">Gimesia maris</name>
    <dbReference type="NCBI Taxonomy" id="122"/>
    <lineage>
        <taxon>Bacteria</taxon>
        <taxon>Pseudomonadati</taxon>
        <taxon>Planctomycetota</taxon>
        <taxon>Planctomycetia</taxon>
        <taxon>Planctomycetales</taxon>
        <taxon>Planctomycetaceae</taxon>
        <taxon>Gimesia</taxon>
    </lineage>
</organism>
<feature type="domain" description="RapA2 cadherin-like" evidence="1">
    <location>
        <begin position="761"/>
        <end position="830"/>
    </location>
</feature>
<evidence type="ECO:0000313" key="2">
    <source>
        <dbReference type="EMBL" id="QEG18069.1"/>
    </source>
</evidence>
<accession>A0ABX5YQN3</accession>
<dbReference type="InterPro" id="IPR018247">
    <property type="entry name" value="EF_Hand_1_Ca_BS"/>
</dbReference>
<dbReference type="Proteomes" id="UP000322887">
    <property type="component" value="Chromosome"/>
</dbReference>
<feature type="domain" description="RapA2 cadherin-like" evidence="1">
    <location>
        <begin position="1496"/>
        <end position="1565"/>
    </location>
</feature>
<dbReference type="EMBL" id="CP042910">
    <property type="protein sequence ID" value="QEG18069.1"/>
    <property type="molecule type" value="Genomic_DNA"/>
</dbReference>
<dbReference type="NCBIfam" id="NF012211">
    <property type="entry name" value="tand_rpt_95"/>
    <property type="match status" value="2"/>
</dbReference>
<dbReference type="Gene3D" id="1.10.1330.10">
    <property type="entry name" value="Dockerin domain"/>
    <property type="match status" value="1"/>
</dbReference>
<feature type="domain" description="RapA2 cadherin-like" evidence="1">
    <location>
        <begin position="2879"/>
        <end position="2948"/>
    </location>
</feature>
<feature type="domain" description="RapA2 cadherin-like" evidence="1">
    <location>
        <begin position="2564"/>
        <end position="2633"/>
    </location>
</feature>
<dbReference type="Gene3D" id="3.40.390.10">
    <property type="entry name" value="Collagenase (Catalytic Domain)"/>
    <property type="match status" value="1"/>
</dbReference>
<dbReference type="InterPro" id="IPR040853">
    <property type="entry name" value="RapA2_cadherin-like"/>
</dbReference>
<dbReference type="Pfam" id="PF17803">
    <property type="entry name" value="Cadherin_4"/>
    <property type="match status" value="17"/>
</dbReference>
<protein>
    <recommendedName>
        <fullName evidence="1">RapA2 cadherin-like domain-containing protein</fullName>
    </recommendedName>
</protein>
<evidence type="ECO:0000313" key="3">
    <source>
        <dbReference type="Proteomes" id="UP000322887"/>
    </source>
</evidence>
<feature type="domain" description="RapA2 cadherin-like" evidence="1">
    <location>
        <begin position="971"/>
        <end position="1040"/>
    </location>
</feature>
<feature type="domain" description="RapA2 cadherin-like" evidence="1">
    <location>
        <begin position="658"/>
        <end position="716"/>
    </location>
</feature>
<dbReference type="SUPFAM" id="SSF55486">
    <property type="entry name" value="Metalloproteases ('zincins'), catalytic domain"/>
    <property type="match status" value="1"/>
</dbReference>
<dbReference type="InterPro" id="IPR024079">
    <property type="entry name" value="MetalloPept_cat_dom_sf"/>
</dbReference>
<dbReference type="GeneID" id="98648446"/>
<feature type="domain" description="RapA2 cadherin-like" evidence="1">
    <location>
        <begin position="2669"/>
        <end position="2738"/>
    </location>
</feature>
<feature type="domain" description="RapA2 cadherin-like" evidence="1">
    <location>
        <begin position="2249"/>
        <end position="2318"/>
    </location>
</feature>
<dbReference type="Pfam" id="PF17963">
    <property type="entry name" value="Big_9"/>
    <property type="match status" value="4"/>
</dbReference>